<name>A0AAE8ZQU2_CAEBR</name>
<protein>
    <recommendedName>
        <fullName evidence="17">RING-type domain-containing protein</fullName>
    </recommendedName>
</protein>
<dbReference type="CDD" id="cd16451">
    <property type="entry name" value="mRING_PEX12"/>
    <property type="match status" value="1"/>
</dbReference>
<dbReference type="PANTHER" id="PTHR22730">
    <property type="entry name" value="PROMININ PROM PROTEIN"/>
    <property type="match status" value="1"/>
</dbReference>
<evidence type="ECO:0000256" key="14">
    <source>
        <dbReference type="ARBA" id="ARBA00023180"/>
    </source>
</evidence>
<evidence type="ECO:0000256" key="13">
    <source>
        <dbReference type="ARBA" id="ARBA00023140"/>
    </source>
</evidence>
<evidence type="ECO:0000256" key="8">
    <source>
        <dbReference type="ARBA" id="ARBA00022771"/>
    </source>
</evidence>
<evidence type="ECO:0000256" key="12">
    <source>
        <dbReference type="ARBA" id="ARBA00023136"/>
    </source>
</evidence>
<evidence type="ECO:0000256" key="5">
    <source>
        <dbReference type="ARBA" id="ARBA00022448"/>
    </source>
</evidence>
<comment type="subcellular location">
    <subcellularLocation>
        <location evidence="1">Peroxisome membrane</location>
        <topology evidence="1">Multi-pass membrane protein</topology>
    </subcellularLocation>
</comment>
<dbReference type="GO" id="GO:0007031">
    <property type="term" value="P:peroxisome organization"/>
    <property type="evidence" value="ECO:0007669"/>
    <property type="project" value="UniProtKB-ARBA"/>
</dbReference>
<evidence type="ECO:0000259" key="17">
    <source>
        <dbReference type="SMART" id="SM00184"/>
    </source>
</evidence>
<feature type="transmembrane region" description="Helical" evidence="15">
    <location>
        <begin position="790"/>
        <end position="816"/>
    </location>
</feature>
<keyword evidence="6 15" id="KW-0812">Transmembrane</keyword>
<evidence type="ECO:0000256" key="4">
    <source>
        <dbReference type="ARBA" id="ARBA00008704"/>
    </source>
</evidence>
<evidence type="ECO:0000256" key="15">
    <source>
        <dbReference type="SAM" id="Phobius"/>
    </source>
</evidence>
<keyword evidence="12 15" id="KW-0472">Membrane</keyword>
<feature type="transmembrane region" description="Helical" evidence="15">
    <location>
        <begin position="427"/>
        <end position="454"/>
    </location>
</feature>
<keyword evidence="14" id="KW-0325">Glycoprotein</keyword>
<dbReference type="Pfam" id="PF05478">
    <property type="entry name" value="Prominin"/>
    <property type="match status" value="1"/>
</dbReference>
<dbReference type="InterPro" id="IPR001841">
    <property type="entry name" value="Znf_RING"/>
</dbReference>
<keyword evidence="9" id="KW-0862">Zinc</keyword>
<dbReference type="SUPFAM" id="SSF57850">
    <property type="entry name" value="RING/U-box"/>
    <property type="match status" value="1"/>
</dbReference>
<dbReference type="EMBL" id="CP090896">
    <property type="protein sequence ID" value="ULT80901.1"/>
    <property type="molecule type" value="Genomic_DNA"/>
</dbReference>
<feature type="domain" description="RING-type" evidence="17">
    <location>
        <begin position="1155"/>
        <end position="1193"/>
    </location>
</feature>
<evidence type="ECO:0000256" key="16">
    <source>
        <dbReference type="SAM" id="SignalP"/>
    </source>
</evidence>
<keyword evidence="7" id="KW-0479">Metal-binding</keyword>
<evidence type="ECO:0000256" key="1">
    <source>
        <dbReference type="ARBA" id="ARBA00004585"/>
    </source>
</evidence>
<keyword evidence="16" id="KW-0732">Signal</keyword>
<comment type="similarity">
    <text evidence="3">Belongs to the prominin family.</text>
</comment>
<evidence type="ECO:0000313" key="19">
    <source>
        <dbReference type="Proteomes" id="UP000827892"/>
    </source>
</evidence>
<dbReference type="FunFam" id="3.30.40.10:FF:000266">
    <property type="entry name" value="Peroxisome assembly protein 12"/>
    <property type="match status" value="1"/>
</dbReference>
<evidence type="ECO:0000256" key="10">
    <source>
        <dbReference type="ARBA" id="ARBA00022927"/>
    </source>
</evidence>
<proteinExistence type="inferred from homology"/>
<dbReference type="AlphaFoldDB" id="A0AAE8ZQU2"/>
<comment type="pathway">
    <text evidence="2">Protein modification; protein ubiquitination.</text>
</comment>
<feature type="transmembrane region" description="Helical" evidence="15">
    <location>
        <begin position="152"/>
        <end position="172"/>
    </location>
</feature>
<evidence type="ECO:0000256" key="7">
    <source>
        <dbReference type="ARBA" id="ARBA00022723"/>
    </source>
</evidence>
<keyword evidence="13" id="KW-0576">Peroxisome</keyword>
<keyword evidence="8" id="KW-0863">Zinc-finger</keyword>
<evidence type="ECO:0000313" key="18">
    <source>
        <dbReference type="EMBL" id="ULT80901.1"/>
    </source>
</evidence>
<comment type="similarity">
    <text evidence="4">Belongs to the pex2/pex10/pex12 family.</text>
</comment>
<keyword evidence="11 15" id="KW-1133">Transmembrane helix</keyword>
<dbReference type="Proteomes" id="UP000827892">
    <property type="component" value="Chromosome X"/>
</dbReference>
<dbReference type="GO" id="GO:0015031">
    <property type="term" value="P:protein transport"/>
    <property type="evidence" value="ECO:0007669"/>
    <property type="project" value="UniProtKB-KW"/>
</dbReference>
<feature type="transmembrane region" description="Helical" evidence="15">
    <location>
        <begin position="103"/>
        <end position="131"/>
    </location>
</feature>
<evidence type="ECO:0000256" key="2">
    <source>
        <dbReference type="ARBA" id="ARBA00004906"/>
    </source>
</evidence>
<dbReference type="Gene3D" id="3.30.40.10">
    <property type="entry name" value="Zinc/RING finger domain, C3HC4 (zinc finger)"/>
    <property type="match status" value="1"/>
</dbReference>
<sequence length="1207" mass="137767">MNPSLLIYLAICAGTSLSDLTFSPYKSAEQYKCGSFMEDRNGRKADAVLSFFYSTIDQFITLVSSPFPHQDLLNDQALTGDLNELQSSVEKKYWQWIEWQKGWLGLTVGLVALSVVFVVFYVFYKFCVCICSRSSKKQNTDARYDGCKRSMCNLFLFALVSANAFVAFTLLMTSQYAQIGLDKLPNRMNQCIDDLQSYKRDSDMRIRKLLIEDYQVLNTTITQQLSTAGHNVVDRVKKLTGAHVIDVFMNVSKVAQEMHDGLESVHGKVRFLNEEGARFEAEFSRLRNTANEELVKCLENELEPVRSMCAKAERLLESLAVTQFKIDQKFLPDATENGLSEIVNANITQVLAASNAQFGQLENRIQHEIDRETHSAQNMLKQIGDDLFLVAETISTQLRKVTFEPLYSSVSYVSDPKKTPTLKIIQYSWYVSLVVTSLFILLALIFLFGVLYGICGRRPTYYNDDCCVRSTGGKFYSFGIWAFLLIFVILAVGTAGLMFSIGNFSNLVCQPMRNPLGHPDSLSLAERYINLWKANHTPENDIEVTLQSKSPAEVIRACSRNETIYNFYDFDKKYHLNKLQDFEKDAYNQLQIFLKTTMENMPEIRPLDAFISRSELKDLEKLAAVNVSKVSQQGLNAIKHAMDELDLVSKTREFEDSLDANTGKPKAVTLVLEQIRELEAQFAKPLRSRLEALYTNITSLDEKLAQIQVPVSSLLVKLQHAQALLAENMKEHFGRAAKEEFQQMVNNIDQYIQHVKNQMETEVTSCQPLTQIAKQTTAAICNYTIDPYNGTWMCMLICLVLLVPIVMISNSLIGLYSKMHAFPKYIVEPPSETHHMSSFITDTYDTRPKPGYANYTYTDDYQQRTMSSTIRASQLVSSSATDEKQPSVFDIIAQENLATSIRPALQHLVKYLAFFKPKTFLSVHKNFDEYYLIFDLILQNHYLKNYGASFTENFYSMKRVVTKNGSMPNDGRERILSLLTLVGWPYVEDKLNQLHDRLKEVYEIRSWSSITDIKSKCQKMFVVIWPYIKTVLKAVKTVLQLAYILNRSSIHSPWLYFSGVVLKHLTPEDLDAFNAVPLHLQTGFFNRIWRFFLGLPGIISRLIAYGLFFVQFLDYMYNTDLAKLTKTGLNSAIPPPPHKMIIKESEVLSLDTNKCPICLKKRVNDTALFVSGYVFCYTCINQYVNTYQKCPVTGCPANVQHLIRLFV</sequence>
<keyword evidence="5" id="KW-0813">Transport</keyword>
<feature type="chain" id="PRO_5042042667" description="RING-type domain-containing protein" evidence="16">
    <location>
        <begin position="19"/>
        <end position="1207"/>
    </location>
</feature>
<keyword evidence="10" id="KW-0653">Protein transport</keyword>
<dbReference type="GO" id="GO:0005778">
    <property type="term" value="C:peroxisomal membrane"/>
    <property type="evidence" value="ECO:0007669"/>
    <property type="project" value="UniProtKB-SubCell"/>
</dbReference>
<dbReference type="InterPro" id="IPR008795">
    <property type="entry name" value="Prominin"/>
</dbReference>
<accession>A0AAE8ZQU2</accession>
<dbReference type="InterPro" id="IPR006845">
    <property type="entry name" value="Pex_N"/>
</dbReference>
<dbReference type="GO" id="GO:0008270">
    <property type="term" value="F:zinc ion binding"/>
    <property type="evidence" value="ECO:0007669"/>
    <property type="project" value="UniProtKB-KW"/>
</dbReference>
<evidence type="ECO:0000256" key="9">
    <source>
        <dbReference type="ARBA" id="ARBA00022833"/>
    </source>
</evidence>
<dbReference type="InterPro" id="IPR013083">
    <property type="entry name" value="Znf_RING/FYVE/PHD"/>
</dbReference>
<dbReference type="SMART" id="SM00184">
    <property type="entry name" value="RING"/>
    <property type="match status" value="1"/>
</dbReference>
<dbReference type="Pfam" id="PF04757">
    <property type="entry name" value="Pex2_Pex12"/>
    <property type="match status" value="1"/>
</dbReference>
<feature type="transmembrane region" description="Helical" evidence="15">
    <location>
        <begin position="1091"/>
        <end position="1113"/>
    </location>
</feature>
<dbReference type="PANTHER" id="PTHR22730:SF1">
    <property type="entry name" value="PROMININ-LIKE PROTEIN"/>
    <property type="match status" value="1"/>
</dbReference>
<evidence type="ECO:0000256" key="6">
    <source>
        <dbReference type="ARBA" id="ARBA00022692"/>
    </source>
</evidence>
<feature type="signal peptide" evidence="16">
    <location>
        <begin position="1"/>
        <end position="18"/>
    </location>
</feature>
<evidence type="ECO:0000256" key="3">
    <source>
        <dbReference type="ARBA" id="ARBA00006058"/>
    </source>
</evidence>
<reference evidence="18 19" key="1">
    <citation type="submission" date="2022-05" db="EMBL/GenBank/DDBJ databases">
        <title>Chromosome-level reference genomes for two strains of Caenorhabditis briggsae: an improved platform for comparative genomics.</title>
        <authorList>
            <person name="Stevens L."/>
            <person name="Andersen E.C."/>
        </authorList>
    </citation>
    <scope>NUCLEOTIDE SEQUENCE [LARGE SCALE GENOMIC DNA]</scope>
    <source>
        <strain evidence="18">QX1410_ONT</strain>
        <tissue evidence="18">Whole-organism</tissue>
    </source>
</reference>
<feature type="transmembrane region" description="Helical" evidence="15">
    <location>
        <begin position="475"/>
        <end position="501"/>
    </location>
</feature>
<evidence type="ECO:0000256" key="11">
    <source>
        <dbReference type="ARBA" id="ARBA00022989"/>
    </source>
</evidence>
<gene>
    <name evidence="18" type="ORF">L3Y34_011047</name>
</gene>
<organism evidence="18 19">
    <name type="scientific">Caenorhabditis briggsae</name>
    <dbReference type="NCBI Taxonomy" id="6238"/>
    <lineage>
        <taxon>Eukaryota</taxon>
        <taxon>Metazoa</taxon>
        <taxon>Ecdysozoa</taxon>
        <taxon>Nematoda</taxon>
        <taxon>Chromadorea</taxon>
        <taxon>Rhabditida</taxon>
        <taxon>Rhabditina</taxon>
        <taxon>Rhabditomorpha</taxon>
        <taxon>Rhabditoidea</taxon>
        <taxon>Rhabditidae</taxon>
        <taxon>Peloderinae</taxon>
        <taxon>Caenorhabditis</taxon>
    </lineage>
</organism>